<gene>
    <name evidence="1" type="ORF">SAMN06295937_101358</name>
</gene>
<name>A0A1T5D7W8_9SPHN</name>
<evidence type="ECO:0000313" key="1">
    <source>
        <dbReference type="EMBL" id="SKB67775.1"/>
    </source>
</evidence>
<dbReference type="Pfam" id="PF11455">
    <property type="entry name" value="MazE-like"/>
    <property type="match status" value="1"/>
</dbReference>
<dbReference type="InterPro" id="IPR021558">
    <property type="entry name" value="MazE-like"/>
</dbReference>
<proteinExistence type="predicted"/>
<dbReference type="RefSeq" id="WP_079638971.1">
    <property type="nucleotide sequence ID" value="NZ_FUYP01000013.1"/>
</dbReference>
<organism evidence="1 2">
    <name type="scientific">Sphingopyxis flava</name>
    <dbReference type="NCBI Taxonomy" id="1507287"/>
    <lineage>
        <taxon>Bacteria</taxon>
        <taxon>Pseudomonadati</taxon>
        <taxon>Pseudomonadota</taxon>
        <taxon>Alphaproteobacteria</taxon>
        <taxon>Sphingomonadales</taxon>
        <taxon>Sphingomonadaceae</taxon>
        <taxon>Sphingopyxis</taxon>
    </lineage>
</organism>
<evidence type="ECO:0000313" key="2">
    <source>
        <dbReference type="Proteomes" id="UP000190044"/>
    </source>
</evidence>
<dbReference type="OrthoDB" id="3734119at2"/>
<dbReference type="AlphaFoldDB" id="A0A1T5D7W8"/>
<sequence length="74" mass="8293">MTAVSKVEQNREGVRAHRERLRAQGLRPIQIWVPDVRAPSFKAQAHSQSQAVAASAHAREDQAFIDAVSDWDDE</sequence>
<evidence type="ECO:0008006" key="3">
    <source>
        <dbReference type="Google" id="ProtNLM"/>
    </source>
</evidence>
<keyword evidence="2" id="KW-1185">Reference proteome</keyword>
<accession>A0A1T5D7W8</accession>
<reference evidence="2" key="1">
    <citation type="submission" date="2017-02" db="EMBL/GenBank/DDBJ databases">
        <authorList>
            <person name="Varghese N."/>
            <person name="Submissions S."/>
        </authorList>
    </citation>
    <scope>NUCLEOTIDE SEQUENCE [LARGE SCALE GENOMIC DNA]</scope>
    <source>
        <strain evidence="2">R11H</strain>
    </source>
</reference>
<protein>
    <recommendedName>
        <fullName evidence="3">Antitoxin MazE</fullName>
    </recommendedName>
</protein>
<dbReference type="EMBL" id="FUYP01000013">
    <property type="protein sequence ID" value="SKB67775.1"/>
    <property type="molecule type" value="Genomic_DNA"/>
</dbReference>
<dbReference type="Proteomes" id="UP000190044">
    <property type="component" value="Unassembled WGS sequence"/>
</dbReference>